<keyword evidence="2" id="KW-1185">Reference proteome</keyword>
<evidence type="ECO:0000313" key="1">
    <source>
        <dbReference type="EMBL" id="SHL30643.1"/>
    </source>
</evidence>
<dbReference type="EMBL" id="FRAC01000029">
    <property type="protein sequence ID" value="SHL30643.1"/>
    <property type="molecule type" value="Genomic_DNA"/>
</dbReference>
<accession>A0A1M6ZJW9</accession>
<dbReference type="OrthoDB" id="2054609at2"/>
<protein>
    <submittedName>
        <fullName evidence="1">Uncharacterized protein</fullName>
    </submittedName>
</protein>
<dbReference type="Proteomes" id="UP000184386">
    <property type="component" value="Unassembled WGS sequence"/>
</dbReference>
<proteinExistence type="predicted"/>
<gene>
    <name evidence="1" type="ORF">SAMN02745136_04597</name>
</gene>
<dbReference type="AlphaFoldDB" id="A0A1M6ZJW9"/>
<organism evidence="1 2">
    <name type="scientific">Anaerocolumna jejuensis DSM 15929</name>
    <dbReference type="NCBI Taxonomy" id="1121322"/>
    <lineage>
        <taxon>Bacteria</taxon>
        <taxon>Bacillati</taxon>
        <taxon>Bacillota</taxon>
        <taxon>Clostridia</taxon>
        <taxon>Lachnospirales</taxon>
        <taxon>Lachnospiraceae</taxon>
        <taxon>Anaerocolumna</taxon>
    </lineage>
</organism>
<dbReference type="RefSeq" id="WP_073279371.1">
    <property type="nucleotide sequence ID" value="NZ_FRAC01000029.1"/>
</dbReference>
<sequence>MKNDKKAFNDKNSNNKLPVKQTAKPEITEWFFMSSAEITAKDLWDFLKPLKLGELDLWEEMDILTLETSDKTSIDFEGMKKSFPDEKDRQFVKENGYSAVYSVSVSGDFPDLRILFEKILTQFQGGFYADTEDFKPSILSRR</sequence>
<evidence type="ECO:0000313" key="2">
    <source>
        <dbReference type="Proteomes" id="UP000184386"/>
    </source>
</evidence>
<dbReference type="STRING" id="1121322.SAMN02745136_04597"/>
<reference evidence="1 2" key="1">
    <citation type="submission" date="2016-11" db="EMBL/GenBank/DDBJ databases">
        <authorList>
            <person name="Jaros S."/>
            <person name="Januszkiewicz K."/>
            <person name="Wedrychowicz H."/>
        </authorList>
    </citation>
    <scope>NUCLEOTIDE SEQUENCE [LARGE SCALE GENOMIC DNA]</scope>
    <source>
        <strain evidence="1 2">DSM 15929</strain>
    </source>
</reference>
<name>A0A1M6ZJW9_9FIRM</name>